<dbReference type="AlphaFoldDB" id="A0A857JPR0"/>
<dbReference type="SUPFAM" id="SSF109709">
    <property type="entry name" value="KorB DNA-binding domain-like"/>
    <property type="match status" value="1"/>
</dbReference>
<evidence type="ECO:0000313" key="2">
    <source>
        <dbReference type="EMBL" id="QHJ14075.1"/>
    </source>
</evidence>
<feature type="domain" description="ParB-like N-terminal" evidence="1">
    <location>
        <begin position="62"/>
        <end position="158"/>
    </location>
</feature>
<dbReference type="GO" id="GO:0005694">
    <property type="term" value="C:chromosome"/>
    <property type="evidence" value="ECO:0007669"/>
    <property type="project" value="TreeGrafter"/>
</dbReference>
<dbReference type="CDD" id="cd16405">
    <property type="entry name" value="RepB_like_N"/>
    <property type="match status" value="1"/>
</dbReference>
<keyword evidence="2" id="KW-0614">Plasmid</keyword>
<accession>A0A857JPR0</accession>
<organism evidence="2 3">
    <name type="scientific">Paraglaciecola mesophila</name>
    <dbReference type="NCBI Taxonomy" id="197222"/>
    <lineage>
        <taxon>Bacteria</taxon>
        <taxon>Pseudomonadati</taxon>
        <taxon>Pseudomonadota</taxon>
        <taxon>Gammaproteobacteria</taxon>
        <taxon>Alteromonadales</taxon>
        <taxon>Alteromonadaceae</taxon>
        <taxon>Paraglaciecola</taxon>
    </lineage>
</organism>
<sequence>MVKRRNNIGGLLDKLNDKKTDSEHVEVVNTDAGNATQTRNPAIKLAMGTSEKRAKSVKEPILYLEHDQVIMFKYHDRHTSSLDTVKVQQIKRSITKEGQHFPGIVRKTDKVTADGRIIYELIVGRVRFEASRSVGVFKAFLRDLSDADATKVMLSENEDRQDITPYERWLSILPLVKDGILSNNEIAELIGWDKGNLSRSLKARVFYEEENMQDVLLDVTKVKLNQLIEVAALYEKDKSGVREAIAFIKENYPTRKDNLFLKAVIKHVSDVLNPIAKTLYLDGSKMTAKRVGDRISLNFVGLPDRSNVDEIINALEQIGAFK</sequence>
<keyword evidence="3" id="KW-1185">Reference proteome</keyword>
<dbReference type="InterPro" id="IPR003115">
    <property type="entry name" value="ParB_N"/>
</dbReference>
<dbReference type="InterPro" id="IPR037972">
    <property type="entry name" value="RepB_N"/>
</dbReference>
<dbReference type="EMBL" id="CP047657">
    <property type="protein sequence ID" value="QHJ14075.1"/>
    <property type="molecule type" value="Genomic_DNA"/>
</dbReference>
<gene>
    <name evidence="2" type="ORF">FX988_04357</name>
</gene>
<evidence type="ECO:0000259" key="1">
    <source>
        <dbReference type="SMART" id="SM00470"/>
    </source>
</evidence>
<proteinExistence type="predicted"/>
<dbReference type="RefSeq" id="WP_160182304.1">
    <property type="nucleotide sequence ID" value="NZ_CP047657.1"/>
</dbReference>
<dbReference type="PANTHER" id="PTHR33375:SF1">
    <property type="entry name" value="CHROMOSOME-PARTITIONING PROTEIN PARB-RELATED"/>
    <property type="match status" value="1"/>
</dbReference>
<dbReference type="OrthoDB" id="6388251at2"/>
<name>A0A857JPR0_9ALTE</name>
<dbReference type="Proteomes" id="UP000464524">
    <property type="component" value="Plasmid unnamed"/>
</dbReference>
<reference evidence="2 3" key="1">
    <citation type="submission" date="2019-12" db="EMBL/GenBank/DDBJ databases">
        <title>Genome sequencing and assembly of endphytes of Porphyra tenera.</title>
        <authorList>
            <person name="Park J.M."/>
            <person name="Shin R."/>
            <person name="Jo S.H."/>
        </authorList>
    </citation>
    <scope>NUCLEOTIDE SEQUENCE [LARGE SCALE GENOMIC DNA]</scope>
    <source>
        <strain evidence="2 3">GPM4</strain>
        <plasmid evidence="2 3">unnamed</plasmid>
    </source>
</reference>
<dbReference type="KEGG" id="pmes:FX988_04357"/>
<dbReference type="PANTHER" id="PTHR33375">
    <property type="entry name" value="CHROMOSOME-PARTITIONING PROTEIN PARB-RELATED"/>
    <property type="match status" value="1"/>
</dbReference>
<dbReference type="SMART" id="SM00470">
    <property type="entry name" value="ParB"/>
    <property type="match status" value="1"/>
</dbReference>
<dbReference type="InterPro" id="IPR036086">
    <property type="entry name" value="ParB/Sulfiredoxin_sf"/>
</dbReference>
<dbReference type="Gene3D" id="1.10.10.2830">
    <property type="match status" value="1"/>
</dbReference>
<protein>
    <submittedName>
        <fullName evidence="2">Stage 0 sporulation protein J</fullName>
    </submittedName>
</protein>
<evidence type="ECO:0000313" key="3">
    <source>
        <dbReference type="Proteomes" id="UP000464524"/>
    </source>
</evidence>
<dbReference type="InterPro" id="IPR050336">
    <property type="entry name" value="Chromosome_partition/occlusion"/>
</dbReference>
<geneLocation type="plasmid" evidence="2 3">
    <name>unnamed</name>
</geneLocation>
<dbReference type="Pfam" id="PF02195">
    <property type="entry name" value="ParB_N"/>
    <property type="match status" value="1"/>
</dbReference>
<dbReference type="GO" id="GO:0007059">
    <property type="term" value="P:chromosome segregation"/>
    <property type="evidence" value="ECO:0007669"/>
    <property type="project" value="TreeGrafter"/>
</dbReference>
<dbReference type="SUPFAM" id="SSF110849">
    <property type="entry name" value="ParB/Sulfiredoxin"/>
    <property type="match status" value="1"/>
</dbReference>